<dbReference type="EMBL" id="CP014243">
    <property type="protein sequence ID" value="AMD19709.1"/>
    <property type="molecule type" value="Genomic_DNA"/>
</dbReference>
<dbReference type="PRINTS" id="PR00452">
    <property type="entry name" value="SH3DOMAIN"/>
</dbReference>
<dbReference type="CDD" id="cd11778">
    <property type="entry name" value="SH3_Bzz1_2"/>
    <property type="match status" value="1"/>
</dbReference>
<keyword evidence="12" id="KW-1185">Reference proteome</keyword>
<dbReference type="PANTHER" id="PTHR15735:SF21">
    <property type="entry name" value="PROTEIN NERVOUS WRECK"/>
    <property type="match status" value="1"/>
</dbReference>
<dbReference type="Proteomes" id="UP000243052">
    <property type="component" value="Chromosome iii"/>
</dbReference>
<dbReference type="RefSeq" id="XP_017986705.1">
    <property type="nucleotide sequence ID" value="XM_018131407.1"/>
</dbReference>
<keyword evidence="1 6" id="KW-0728">SH3 domain</keyword>
<evidence type="ECO:0000259" key="9">
    <source>
        <dbReference type="PROSITE" id="PS50002"/>
    </source>
</evidence>
<dbReference type="SMART" id="SM00055">
    <property type="entry name" value="FCH"/>
    <property type="match status" value="1"/>
</dbReference>
<dbReference type="SUPFAM" id="SSF50044">
    <property type="entry name" value="SH3-domain"/>
    <property type="match status" value="2"/>
</dbReference>
<proteinExistence type="inferred from homology"/>
<feature type="domain" description="F-BAR" evidence="10">
    <location>
        <begin position="4"/>
        <end position="271"/>
    </location>
</feature>
<comment type="function">
    <text evidence="3">Plays a role in endocytosis and trafficking to the vacuole. Functions with type I myosins to restore polarity of the actin cytoskeleton after NaCl stress.</text>
</comment>
<organism evidence="11 12">
    <name type="scientific">Eremothecium sinecaudum</name>
    <dbReference type="NCBI Taxonomy" id="45286"/>
    <lineage>
        <taxon>Eukaryota</taxon>
        <taxon>Fungi</taxon>
        <taxon>Dikarya</taxon>
        <taxon>Ascomycota</taxon>
        <taxon>Saccharomycotina</taxon>
        <taxon>Saccharomycetes</taxon>
        <taxon>Saccharomycetales</taxon>
        <taxon>Saccharomycetaceae</taxon>
        <taxon>Eremothecium</taxon>
    </lineage>
</organism>
<dbReference type="SMART" id="SM00326">
    <property type="entry name" value="SH3"/>
    <property type="match status" value="2"/>
</dbReference>
<evidence type="ECO:0000313" key="11">
    <source>
        <dbReference type="EMBL" id="AMD19709.1"/>
    </source>
</evidence>
<evidence type="ECO:0000256" key="8">
    <source>
        <dbReference type="SAM" id="MobiDB-lite"/>
    </source>
</evidence>
<dbReference type="Gene3D" id="2.30.30.40">
    <property type="entry name" value="SH3 Domains"/>
    <property type="match status" value="2"/>
</dbReference>
<dbReference type="InterPro" id="IPR035459">
    <property type="entry name" value="Bzz1_SH3_1"/>
</dbReference>
<dbReference type="SUPFAM" id="SSF103657">
    <property type="entry name" value="BAR/IMD domain-like"/>
    <property type="match status" value="1"/>
</dbReference>
<evidence type="ECO:0000256" key="3">
    <source>
        <dbReference type="ARBA" id="ARBA00054085"/>
    </source>
</evidence>
<evidence type="ECO:0000256" key="1">
    <source>
        <dbReference type="ARBA" id="ARBA00022443"/>
    </source>
</evidence>
<feature type="domain" description="SH3" evidence="9">
    <location>
        <begin position="492"/>
        <end position="554"/>
    </location>
</feature>
<dbReference type="CDD" id="cd11912">
    <property type="entry name" value="SH3_Bzz1_1"/>
    <property type="match status" value="1"/>
</dbReference>
<dbReference type="Pfam" id="PF14604">
    <property type="entry name" value="SH3_9"/>
    <property type="match status" value="2"/>
</dbReference>
<dbReference type="OrthoDB" id="8783038at2759"/>
<keyword evidence="2 7" id="KW-0175">Coiled coil</keyword>
<dbReference type="PROSITE" id="PS50002">
    <property type="entry name" value="SH3"/>
    <property type="match status" value="2"/>
</dbReference>
<evidence type="ECO:0000313" key="12">
    <source>
        <dbReference type="Proteomes" id="UP000243052"/>
    </source>
</evidence>
<evidence type="ECO:0000256" key="6">
    <source>
        <dbReference type="PROSITE-ProRule" id="PRU00192"/>
    </source>
</evidence>
<feature type="domain" description="SH3" evidence="9">
    <location>
        <begin position="574"/>
        <end position="630"/>
    </location>
</feature>
<dbReference type="PANTHER" id="PTHR15735">
    <property type="entry name" value="FCH AND DOUBLE SH3 DOMAINS PROTEIN"/>
    <property type="match status" value="1"/>
</dbReference>
<dbReference type="InterPro" id="IPR001452">
    <property type="entry name" value="SH3_domain"/>
</dbReference>
<evidence type="ECO:0000256" key="4">
    <source>
        <dbReference type="ARBA" id="ARBA00061387"/>
    </source>
</evidence>
<reference evidence="11 12" key="1">
    <citation type="submission" date="2016-01" db="EMBL/GenBank/DDBJ databases">
        <title>Genome sequence of the yeast Holleya sinecauda.</title>
        <authorList>
            <person name="Dietrich F.S."/>
        </authorList>
    </citation>
    <scope>NUCLEOTIDE SEQUENCE [LARGE SCALE GENOMIC DNA]</scope>
    <source>
        <strain evidence="11 12">ATCC 58844</strain>
    </source>
</reference>
<dbReference type="InterPro" id="IPR031160">
    <property type="entry name" value="F_BAR_dom"/>
</dbReference>
<evidence type="ECO:0000256" key="7">
    <source>
        <dbReference type="PROSITE-ProRule" id="PRU01077"/>
    </source>
</evidence>
<comment type="similarity">
    <text evidence="4">Belongs to the BZZ1 family.</text>
</comment>
<sequence>MLNISIGNDLKDSYTETRKWVIGNTKWLQDISSFYRERAKIEKEYGDKLSILTKDFFTKKTNATVILSVGETPTVTPGSLEAASQVAWNEVLTQTESISKDHKKLAKEFQTQVAEHLTALEKRCDQMLATIDAFNHELVNKRDYAYSCLEKSKKKYDDSCQAMEAARAKHTKAGSSGKAQKKVEAREHEMNIAKNDYLIQINQANRLKDKYYFQDVPEALDLLQDLNESRIRVLNTIWKKAGTLEREMHKKVDKKLDNIDAVVTQNFPHLDTSMFIKHNFREWKEPDDFVFVPSSVWHDDDNFVLSSDIELHDLKIRLAKAQNSYNRLQLVVHDEMATLTQLNKKKQEMKGSDAVDPYEFQELLKKYLSTVASFTTHETAKLDAEVEMETIQNNVGKHRDLNIEGIDLSRKSKKAGMVGMFKRNGANGRNSGGGDDVSEMSVDVTSKLSPKHHSMHIFRGKRGRTQSAESSAMNSSSIEDGASLMSITNDDGPKSGNRVLYQYTRQDVDEVTVAPGHSIVLLQQDNGSGWVKIKNVTTGFEGLVPASYVEIKGSPQHSAKPPPKAPPPRKGKDLSAKVVTAIYDYSAQDNDEISIRAGDVIKVLQNDIGNGWTYGEINGNKGLFPSEYCN</sequence>
<dbReference type="InterPro" id="IPR036028">
    <property type="entry name" value="SH3-like_dom_sf"/>
</dbReference>
<dbReference type="Gene3D" id="1.20.1270.60">
    <property type="entry name" value="Arfaptin homology (AH) domain/BAR domain"/>
    <property type="match status" value="1"/>
</dbReference>
<evidence type="ECO:0000256" key="2">
    <source>
        <dbReference type="ARBA" id="ARBA00023054"/>
    </source>
</evidence>
<feature type="region of interest" description="Disordered" evidence="8">
    <location>
        <begin position="553"/>
        <end position="573"/>
    </location>
</feature>
<dbReference type="GO" id="GO:0030864">
    <property type="term" value="C:cortical actin cytoskeleton"/>
    <property type="evidence" value="ECO:0007669"/>
    <property type="project" value="UniProtKB-ARBA"/>
</dbReference>
<dbReference type="Pfam" id="PF00611">
    <property type="entry name" value="FCH"/>
    <property type="match status" value="1"/>
</dbReference>
<evidence type="ECO:0000256" key="5">
    <source>
        <dbReference type="ARBA" id="ARBA00074946"/>
    </source>
</evidence>
<evidence type="ECO:0000259" key="10">
    <source>
        <dbReference type="PROSITE" id="PS51741"/>
    </source>
</evidence>
<dbReference type="PROSITE" id="PS51741">
    <property type="entry name" value="F_BAR"/>
    <property type="match status" value="1"/>
</dbReference>
<dbReference type="InterPro" id="IPR027267">
    <property type="entry name" value="AH/BAR_dom_sf"/>
</dbReference>
<dbReference type="FunFam" id="1.20.1270.60:FF:000060">
    <property type="entry name" value="Actin polymerization protein Bzz1"/>
    <property type="match status" value="1"/>
</dbReference>
<dbReference type="GeneID" id="28722923"/>
<dbReference type="GO" id="GO:0030833">
    <property type="term" value="P:regulation of actin filament polymerization"/>
    <property type="evidence" value="ECO:0007669"/>
    <property type="project" value="TreeGrafter"/>
</dbReference>
<dbReference type="GO" id="GO:0045010">
    <property type="term" value="P:actin nucleation"/>
    <property type="evidence" value="ECO:0007669"/>
    <property type="project" value="UniProtKB-ARBA"/>
</dbReference>
<dbReference type="InterPro" id="IPR001060">
    <property type="entry name" value="FCH_dom"/>
</dbReference>
<accession>A0A120K1T1</accession>
<dbReference type="AlphaFoldDB" id="A0A120K1T1"/>
<protein>
    <recommendedName>
        <fullName evidence="5">Protein BZZ1</fullName>
    </recommendedName>
</protein>
<name>A0A120K1T1_9SACH</name>
<gene>
    <name evidence="11" type="ORF">AW171_hschr31559</name>
</gene>
<dbReference type="STRING" id="45286.A0A120K1T1"/>